<dbReference type="PANTHER" id="PTHR43179:SF12">
    <property type="entry name" value="GALACTOFURANOSYLTRANSFERASE GLFT2"/>
    <property type="match status" value="1"/>
</dbReference>
<keyword evidence="5" id="KW-1133">Transmembrane helix</keyword>
<proteinExistence type="inferred from homology"/>
<dbReference type="GO" id="GO:0016757">
    <property type="term" value="F:glycosyltransferase activity"/>
    <property type="evidence" value="ECO:0007669"/>
    <property type="project" value="UniProtKB-KW"/>
</dbReference>
<evidence type="ECO:0000256" key="1">
    <source>
        <dbReference type="ARBA" id="ARBA00006739"/>
    </source>
</evidence>
<feature type="transmembrane region" description="Helical" evidence="5">
    <location>
        <begin position="370"/>
        <end position="390"/>
    </location>
</feature>
<evidence type="ECO:0000313" key="8">
    <source>
        <dbReference type="Proteomes" id="UP001325479"/>
    </source>
</evidence>
<name>A0ABZ0WN80_9BURK</name>
<keyword evidence="2 7" id="KW-0328">Glycosyltransferase</keyword>
<evidence type="ECO:0000256" key="5">
    <source>
        <dbReference type="SAM" id="Phobius"/>
    </source>
</evidence>
<keyword evidence="5" id="KW-0812">Transmembrane</keyword>
<dbReference type="InterPro" id="IPR029044">
    <property type="entry name" value="Nucleotide-diphossugar_trans"/>
</dbReference>
<keyword evidence="5" id="KW-0472">Membrane</keyword>
<evidence type="ECO:0000256" key="2">
    <source>
        <dbReference type="ARBA" id="ARBA00022676"/>
    </source>
</evidence>
<keyword evidence="3 7" id="KW-0808">Transferase</keyword>
<dbReference type="SUPFAM" id="SSF53448">
    <property type="entry name" value="Nucleotide-diphospho-sugar transferases"/>
    <property type="match status" value="1"/>
</dbReference>
<organism evidence="7 8">
    <name type="scientific">Paraburkholderia kururiensis</name>
    <dbReference type="NCBI Taxonomy" id="984307"/>
    <lineage>
        <taxon>Bacteria</taxon>
        <taxon>Pseudomonadati</taxon>
        <taxon>Pseudomonadota</taxon>
        <taxon>Betaproteobacteria</taxon>
        <taxon>Burkholderiales</taxon>
        <taxon>Burkholderiaceae</taxon>
        <taxon>Paraburkholderia</taxon>
    </lineage>
</organism>
<reference evidence="7 8" key="1">
    <citation type="submission" date="2023-12" db="EMBL/GenBank/DDBJ databases">
        <title>Genome sequencing and assembly of bacterial species from a model synthetic community.</title>
        <authorList>
            <person name="Hogle S.L."/>
        </authorList>
    </citation>
    <scope>NUCLEOTIDE SEQUENCE [LARGE SCALE GENOMIC DNA]</scope>
    <source>
        <strain evidence="7 8">HAMBI 2494</strain>
    </source>
</reference>
<dbReference type="CDD" id="cd00761">
    <property type="entry name" value="Glyco_tranf_GTA_type"/>
    <property type="match status" value="1"/>
</dbReference>
<dbReference type="RefSeq" id="WP_232833280.1">
    <property type="nucleotide sequence ID" value="NZ_CP139965.1"/>
</dbReference>
<feature type="region of interest" description="Disordered" evidence="4">
    <location>
        <begin position="1"/>
        <end position="49"/>
    </location>
</feature>
<feature type="compositionally biased region" description="Basic and acidic residues" evidence="4">
    <location>
        <begin position="21"/>
        <end position="31"/>
    </location>
</feature>
<feature type="transmembrane region" description="Helical" evidence="5">
    <location>
        <begin position="340"/>
        <end position="358"/>
    </location>
</feature>
<protein>
    <submittedName>
        <fullName evidence="7">Glycosyltransferase family A protein</fullName>
        <ecNumber evidence="7">2.4.-.-</ecNumber>
    </submittedName>
</protein>
<comment type="similarity">
    <text evidence="1">Belongs to the glycosyltransferase 2 family.</text>
</comment>
<dbReference type="EMBL" id="CP139965">
    <property type="protein sequence ID" value="WQD78837.1"/>
    <property type="molecule type" value="Genomic_DNA"/>
</dbReference>
<sequence>MTPPARGGAAPVSLRAVGAEARPEIRPEVHAQAEAAAGTVPTPTSDDAAGTLEAATSATTATVEPLRPAAQAVPARPDVSVVVPTYRRAALLEKCLDALVAQDYDPTRYEIVVCDDGPDDDTRALVERTAEAARARGLVVRYVPVTRTQGPAGARNAGWRAAHAPLIAFTDDDTVPDPHWLCAGRDAMAASGAAAACGDIVVPLPTRPTDYEADAAGLTVAEFATANAFVTRAFLEQTGGFDERFTQAWREDSDLQFSIMRAGGRVEHARGAVVVHPVRPAPWGVSIAQQRKAQFEALLYSKHPELYRQRIRRWPPLHYYAIAAGALLAVAGALAGVTELAAFGAAVWFVFTLAFFVRRMNGTSRRSRHIAEMAWTSVLIPFLSIYWRLYGAFRYRVWFL</sequence>
<dbReference type="PANTHER" id="PTHR43179">
    <property type="entry name" value="RHAMNOSYLTRANSFERASE WBBL"/>
    <property type="match status" value="1"/>
</dbReference>
<dbReference type="EC" id="2.4.-.-" evidence="7"/>
<keyword evidence="8" id="KW-1185">Reference proteome</keyword>
<dbReference type="Gene3D" id="3.90.550.10">
    <property type="entry name" value="Spore Coat Polysaccharide Biosynthesis Protein SpsA, Chain A"/>
    <property type="match status" value="1"/>
</dbReference>
<evidence type="ECO:0000256" key="4">
    <source>
        <dbReference type="SAM" id="MobiDB-lite"/>
    </source>
</evidence>
<accession>A0ABZ0WN80</accession>
<evidence type="ECO:0000313" key="7">
    <source>
        <dbReference type="EMBL" id="WQD78837.1"/>
    </source>
</evidence>
<evidence type="ECO:0000256" key="3">
    <source>
        <dbReference type="ARBA" id="ARBA00022679"/>
    </source>
</evidence>
<dbReference type="Proteomes" id="UP001325479">
    <property type="component" value="Chromosome"/>
</dbReference>
<evidence type="ECO:0000259" key="6">
    <source>
        <dbReference type="Pfam" id="PF00535"/>
    </source>
</evidence>
<dbReference type="InterPro" id="IPR001173">
    <property type="entry name" value="Glyco_trans_2-like"/>
</dbReference>
<dbReference type="Pfam" id="PF00535">
    <property type="entry name" value="Glycos_transf_2"/>
    <property type="match status" value="1"/>
</dbReference>
<feature type="transmembrane region" description="Helical" evidence="5">
    <location>
        <begin position="317"/>
        <end position="334"/>
    </location>
</feature>
<feature type="domain" description="Glycosyltransferase 2-like" evidence="6">
    <location>
        <begin position="80"/>
        <end position="213"/>
    </location>
</feature>
<gene>
    <name evidence="7" type="ORF">U0042_03775</name>
</gene>